<keyword evidence="1" id="KW-0175">Coiled coil</keyword>
<evidence type="ECO:0000313" key="3">
    <source>
        <dbReference type="Proteomes" id="UP000053989"/>
    </source>
</evidence>
<organism evidence="2 3">
    <name type="scientific">Scleroderma citrinum Foug A</name>
    <dbReference type="NCBI Taxonomy" id="1036808"/>
    <lineage>
        <taxon>Eukaryota</taxon>
        <taxon>Fungi</taxon>
        <taxon>Dikarya</taxon>
        <taxon>Basidiomycota</taxon>
        <taxon>Agaricomycotina</taxon>
        <taxon>Agaricomycetes</taxon>
        <taxon>Agaricomycetidae</taxon>
        <taxon>Boletales</taxon>
        <taxon>Sclerodermatineae</taxon>
        <taxon>Sclerodermataceae</taxon>
        <taxon>Scleroderma</taxon>
    </lineage>
</organism>
<gene>
    <name evidence="2" type="ORF">SCLCIDRAFT_385656</name>
</gene>
<dbReference type="Proteomes" id="UP000053989">
    <property type="component" value="Unassembled WGS sequence"/>
</dbReference>
<dbReference type="EMBL" id="KN822157">
    <property type="protein sequence ID" value="KIM54310.1"/>
    <property type="molecule type" value="Genomic_DNA"/>
</dbReference>
<dbReference type="InParanoid" id="A0A0C3D0F8"/>
<dbReference type="AlphaFoldDB" id="A0A0C3D0F8"/>
<sequence length="319" mass="36226">MDELAKARIQLACLEQQERDLLRRLKDVRSAVELQRARIDALVRSIEHAPINRLPTELLLVILDLAINAAPVGCDIHLYTRKWELTCVSRRWRDIILNSPALWTSIKLTPAWDVSVVKVHVTRSRVRLLDIEVGQPWRSKGRDTLPAQLDAVVSSAHRWRSLIIHNSAGYMLTTHVLARIDYLKLSSLTHVSIPLYPPTIREQDEGKLYYPNFLRLGRTSNLKSLELRNFVAPNDFQIPPGLTDLLLKLPDVRPSGSSSFLSSLSSKTLRNLSLSGDIDHWLLQPDTIHLPFLERLELRVSKAKDVLEAFIPLLSCSVA</sequence>
<evidence type="ECO:0000256" key="1">
    <source>
        <dbReference type="SAM" id="Coils"/>
    </source>
</evidence>
<feature type="coiled-coil region" evidence="1">
    <location>
        <begin position="4"/>
        <end position="31"/>
    </location>
</feature>
<reference evidence="2 3" key="1">
    <citation type="submission" date="2014-04" db="EMBL/GenBank/DDBJ databases">
        <authorList>
            <consortium name="DOE Joint Genome Institute"/>
            <person name="Kuo A."/>
            <person name="Kohler A."/>
            <person name="Nagy L.G."/>
            <person name="Floudas D."/>
            <person name="Copeland A."/>
            <person name="Barry K.W."/>
            <person name="Cichocki N."/>
            <person name="Veneault-Fourrey C."/>
            <person name="LaButti K."/>
            <person name="Lindquist E.A."/>
            <person name="Lipzen A."/>
            <person name="Lundell T."/>
            <person name="Morin E."/>
            <person name="Murat C."/>
            <person name="Sun H."/>
            <person name="Tunlid A."/>
            <person name="Henrissat B."/>
            <person name="Grigoriev I.V."/>
            <person name="Hibbett D.S."/>
            <person name="Martin F."/>
            <person name="Nordberg H.P."/>
            <person name="Cantor M.N."/>
            <person name="Hua S.X."/>
        </authorList>
    </citation>
    <scope>NUCLEOTIDE SEQUENCE [LARGE SCALE GENOMIC DNA]</scope>
    <source>
        <strain evidence="2 3">Foug A</strain>
    </source>
</reference>
<reference evidence="3" key="2">
    <citation type="submission" date="2015-01" db="EMBL/GenBank/DDBJ databases">
        <title>Evolutionary Origins and Diversification of the Mycorrhizal Mutualists.</title>
        <authorList>
            <consortium name="DOE Joint Genome Institute"/>
            <consortium name="Mycorrhizal Genomics Consortium"/>
            <person name="Kohler A."/>
            <person name="Kuo A."/>
            <person name="Nagy L.G."/>
            <person name="Floudas D."/>
            <person name="Copeland A."/>
            <person name="Barry K.W."/>
            <person name="Cichocki N."/>
            <person name="Veneault-Fourrey C."/>
            <person name="LaButti K."/>
            <person name="Lindquist E.A."/>
            <person name="Lipzen A."/>
            <person name="Lundell T."/>
            <person name="Morin E."/>
            <person name="Murat C."/>
            <person name="Riley R."/>
            <person name="Ohm R."/>
            <person name="Sun H."/>
            <person name="Tunlid A."/>
            <person name="Henrissat B."/>
            <person name="Grigoriev I.V."/>
            <person name="Hibbett D.S."/>
            <person name="Martin F."/>
        </authorList>
    </citation>
    <scope>NUCLEOTIDE SEQUENCE [LARGE SCALE GENOMIC DNA]</scope>
    <source>
        <strain evidence="3">Foug A</strain>
    </source>
</reference>
<protein>
    <submittedName>
        <fullName evidence="2">Uncharacterized protein</fullName>
    </submittedName>
</protein>
<name>A0A0C3D0F8_9AGAM</name>
<proteinExistence type="predicted"/>
<keyword evidence="3" id="KW-1185">Reference proteome</keyword>
<evidence type="ECO:0000313" key="2">
    <source>
        <dbReference type="EMBL" id="KIM54310.1"/>
    </source>
</evidence>
<accession>A0A0C3D0F8</accession>
<dbReference type="HOGENOM" id="CLU_023752_0_0_1"/>
<dbReference type="OrthoDB" id="2625412at2759"/>